<dbReference type="PANTHER" id="PTHR43133:SF66">
    <property type="entry name" value="ECF RNA POLYMERASE SIGMA FACTOR SIGK"/>
    <property type="match status" value="1"/>
</dbReference>
<dbReference type="InterPro" id="IPR013324">
    <property type="entry name" value="RNA_pol_sigma_r3/r4-like"/>
</dbReference>
<dbReference type="RefSeq" id="WP_088620571.1">
    <property type="nucleotide sequence ID" value="NZ_CP022129.1"/>
</dbReference>
<accession>A0A1Z4C2F0</accession>
<keyword evidence="3" id="KW-0731">Sigma factor</keyword>
<proteinExistence type="inferred from homology"/>
<dbReference type="InterPro" id="IPR007627">
    <property type="entry name" value="RNA_pol_sigma70_r2"/>
</dbReference>
<dbReference type="InterPro" id="IPR039425">
    <property type="entry name" value="RNA_pol_sigma-70-like"/>
</dbReference>
<gene>
    <name evidence="7" type="ORF">CEK71_17410</name>
</gene>
<dbReference type="InterPro" id="IPR036388">
    <property type="entry name" value="WH-like_DNA-bd_sf"/>
</dbReference>
<dbReference type="InterPro" id="IPR013325">
    <property type="entry name" value="RNA_pol_sigma_r2"/>
</dbReference>
<evidence type="ECO:0000313" key="7">
    <source>
        <dbReference type="EMBL" id="ASF47701.1"/>
    </source>
</evidence>
<dbReference type="GO" id="GO:0016987">
    <property type="term" value="F:sigma factor activity"/>
    <property type="evidence" value="ECO:0007669"/>
    <property type="project" value="UniProtKB-KW"/>
</dbReference>
<protein>
    <submittedName>
        <fullName evidence="7">RNA polymerase subunit sigma-24</fullName>
    </submittedName>
</protein>
<feature type="domain" description="RNA polymerase sigma factor 70 region 4 type 2" evidence="6">
    <location>
        <begin position="159"/>
        <end position="209"/>
    </location>
</feature>
<dbReference type="OrthoDB" id="9784272at2"/>
<dbReference type="SUPFAM" id="SSF88659">
    <property type="entry name" value="Sigma3 and sigma4 domains of RNA polymerase sigma factors"/>
    <property type="match status" value="1"/>
</dbReference>
<dbReference type="PANTHER" id="PTHR43133">
    <property type="entry name" value="RNA POLYMERASE ECF-TYPE SIGMA FACTO"/>
    <property type="match status" value="1"/>
</dbReference>
<dbReference type="Pfam" id="PF08281">
    <property type="entry name" value="Sigma70_r4_2"/>
    <property type="match status" value="1"/>
</dbReference>
<dbReference type="InterPro" id="IPR013249">
    <property type="entry name" value="RNA_pol_sigma70_r4_t2"/>
</dbReference>
<name>A0A1Z4C2F0_9GAMM</name>
<dbReference type="Proteomes" id="UP000197019">
    <property type="component" value="Chromosome"/>
</dbReference>
<sequence>MSGTSGTDRDELMDTYLTDAPISGAGAALPGSVAMVTPDELYLQDLLGRIVDQDQRAFAALYEQLLERVYGLVLRITRHVQLAEEVTEDAFWQVWRQAPRFDAERGSVVAWVLTIARSRALDALRRLDSVDYAETADDLEDVLGDNPHDLLVAVETGSQLHAALQHLSPLPRQLVALAFFRGLSHEEIANYMDLPLGTVKSHIRRALVSLKQTLAESAYY</sequence>
<evidence type="ECO:0000256" key="1">
    <source>
        <dbReference type="ARBA" id="ARBA00010641"/>
    </source>
</evidence>
<dbReference type="KEGG" id="mpsy:CEK71_17410"/>
<reference evidence="7 8" key="1">
    <citation type="submission" date="2017-06" db="EMBL/GenBank/DDBJ databases">
        <title>Genome Sequencing of the methanotroph Methylovulum psychrotolerants str. HV10-M2 isolated from a high-altitude environment.</title>
        <authorList>
            <person name="Mateos-Rivera A."/>
        </authorList>
    </citation>
    <scope>NUCLEOTIDE SEQUENCE [LARGE SCALE GENOMIC DNA]</scope>
    <source>
        <strain evidence="7 8">HV10_M2</strain>
    </source>
</reference>
<dbReference type="Pfam" id="PF04542">
    <property type="entry name" value="Sigma70_r2"/>
    <property type="match status" value="1"/>
</dbReference>
<dbReference type="Gene3D" id="1.10.1740.10">
    <property type="match status" value="1"/>
</dbReference>
<dbReference type="AlphaFoldDB" id="A0A1Z4C2F0"/>
<dbReference type="InterPro" id="IPR014284">
    <property type="entry name" value="RNA_pol_sigma-70_dom"/>
</dbReference>
<evidence type="ECO:0000256" key="4">
    <source>
        <dbReference type="ARBA" id="ARBA00023163"/>
    </source>
</evidence>
<keyword evidence="4" id="KW-0804">Transcription</keyword>
<dbReference type="EMBL" id="CP022129">
    <property type="protein sequence ID" value="ASF47701.1"/>
    <property type="molecule type" value="Genomic_DNA"/>
</dbReference>
<keyword evidence="2" id="KW-0805">Transcription regulation</keyword>
<evidence type="ECO:0000313" key="8">
    <source>
        <dbReference type="Proteomes" id="UP000197019"/>
    </source>
</evidence>
<feature type="domain" description="RNA polymerase sigma-70 region 2" evidence="5">
    <location>
        <begin position="61"/>
        <end position="128"/>
    </location>
</feature>
<evidence type="ECO:0000256" key="2">
    <source>
        <dbReference type="ARBA" id="ARBA00023015"/>
    </source>
</evidence>
<dbReference type="SUPFAM" id="SSF88946">
    <property type="entry name" value="Sigma2 domain of RNA polymerase sigma factors"/>
    <property type="match status" value="1"/>
</dbReference>
<evidence type="ECO:0000256" key="3">
    <source>
        <dbReference type="ARBA" id="ARBA00023082"/>
    </source>
</evidence>
<comment type="similarity">
    <text evidence="1">Belongs to the sigma-70 factor family. ECF subfamily.</text>
</comment>
<dbReference type="GO" id="GO:0006352">
    <property type="term" value="P:DNA-templated transcription initiation"/>
    <property type="evidence" value="ECO:0007669"/>
    <property type="project" value="InterPro"/>
</dbReference>
<dbReference type="NCBIfam" id="TIGR02937">
    <property type="entry name" value="sigma70-ECF"/>
    <property type="match status" value="1"/>
</dbReference>
<evidence type="ECO:0000259" key="5">
    <source>
        <dbReference type="Pfam" id="PF04542"/>
    </source>
</evidence>
<dbReference type="GO" id="GO:0003677">
    <property type="term" value="F:DNA binding"/>
    <property type="evidence" value="ECO:0007669"/>
    <property type="project" value="InterPro"/>
</dbReference>
<evidence type="ECO:0000259" key="6">
    <source>
        <dbReference type="Pfam" id="PF08281"/>
    </source>
</evidence>
<keyword evidence="8" id="KW-1185">Reference proteome</keyword>
<dbReference type="CDD" id="cd06171">
    <property type="entry name" value="Sigma70_r4"/>
    <property type="match status" value="1"/>
</dbReference>
<dbReference type="Gene3D" id="1.10.10.10">
    <property type="entry name" value="Winged helix-like DNA-binding domain superfamily/Winged helix DNA-binding domain"/>
    <property type="match status" value="1"/>
</dbReference>
<organism evidence="7 8">
    <name type="scientific">Methylovulum psychrotolerans</name>
    <dbReference type="NCBI Taxonomy" id="1704499"/>
    <lineage>
        <taxon>Bacteria</taxon>
        <taxon>Pseudomonadati</taxon>
        <taxon>Pseudomonadota</taxon>
        <taxon>Gammaproteobacteria</taxon>
        <taxon>Methylococcales</taxon>
        <taxon>Methylococcaceae</taxon>
        <taxon>Methylovulum</taxon>
    </lineage>
</organism>